<keyword evidence="7 8" id="KW-0520">NAD</keyword>
<dbReference type="PANTHER" id="PTHR43821">
    <property type="entry name" value="NAD(P)H NITROREDUCTASE YDJA-RELATED"/>
    <property type="match status" value="1"/>
</dbReference>
<evidence type="ECO:0000256" key="6">
    <source>
        <dbReference type="ARBA" id="ARBA00023002"/>
    </source>
</evidence>
<dbReference type="CDD" id="cd02135">
    <property type="entry name" value="YdjA-like"/>
    <property type="match status" value="1"/>
</dbReference>
<dbReference type="GO" id="GO:0102919">
    <property type="term" value="F:5,6-dimethylbenzimidazole synthase activity"/>
    <property type="evidence" value="ECO:0007669"/>
    <property type="project" value="UniProtKB-EC"/>
</dbReference>
<evidence type="ECO:0000256" key="8">
    <source>
        <dbReference type="PIRNR" id="PIRNR000232"/>
    </source>
</evidence>
<dbReference type="PANTHER" id="PTHR43821:SF1">
    <property type="entry name" value="NAD(P)H NITROREDUCTASE YDJA-RELATED"/>
    <property type="match status" value="1"/>
</dbReference>
<evidence type="ECO:0000313" key="10">
    <source>
        <dbReference type="EMBL" id="ASB87620.1"/>
    </source>
</evidence>
<keyword evidence="6 8" id="KW-0560">Oxidoreductase</keyword>
<dbReference type="EC" id="1.-.-.-" evidence="8"/>
<comment type="similarity">
    <text evidence="2 8">Belongs to the nitroreductase family.</text>
</comment>
<comment type="cofactor">
    <cofactor evidence="1 8">
        <name>FMN</name>
        <dbReference type="ChEBI" id="CHEBI:58210"/>
    </cofactor>
</comment>
<dbReference type="PIRSF" id="PIRSF000232">
    <property type="entry name" value="YdjA"/>
    <property type="match status" value="1"/>
</dbReference>
<dbReference type="Gene3D" id="3.40.109.10">
    <property type="entry name" value="NADH Oxidase"/>
    <property type="match status" value="1"/>
</dbReference>
<evidence type="ECO:0000256" key="5">
    <source>
        <dbReference type="ARBA" id="ARBA00022857"/>
    </source>
</evidence>
<dbReference type="EMBL" id="CP021920">
    <property type="protein sequence ID" value="ASB87620.1"/>
    <property type="molecule type" value="Genomic_DNA"/>
</dbReference>
<evidence type="ECO:0000259" key="9">
    <source>
        <dbReference type="Pfam" id="PF00881"/>
    </source>
</evidence>
<organism evidence="10 11">
    <name type="scientific">Bacillus sonorensis</name>
    <dbReference type="NCBI Taxonomy" id="119858"/>
    <lineage>
        <taxon>Bacteria</taxon>
        <taxon>Bacillati</taxon>
        <taxon>Bacillota</taxon>
        <taxon>Bacilli</taxon>
        <taxon>Bacillales</taxon>
        <taxon>Bacillaceae</taxon>
        <taxon>Bacillus</taxon>
    </lineage>
</organism>
<gene>
    <name evidence="10" type="primary">bluB</name>
    <name evidence="10" type="ORF">S101395_01066</name>
</gene>
<evidence type="ECO:0000256" key="1">
    <source>
        <dbReference type="ARBA" id="ARBA00001917"/>
    </source>
</evidence>
<dbReference type="InterPro" id="IPR026021">
    <property type="entry name" value="YdjA-like"/>
</dbReference>
<evidence type="ECO:0000313" key="11">
    <source>
        <dbReference type="Proteomes" id="UP000196877"/>
    </source>
</evidence>
<keyword evidence="4 8" id="KW-0288">FMN</keyword>
<sequence length="194" mass="22370">MSDTLQAKKGSIRETVRNRRTIRKFTHDPVPKELVLELLEDAVYAPNHRLTEPWRFIYIGTESGKKKHADNLDAVLKEIKPNRTEEQIKKFRKHIMSVPAFLFVVVKEDENERARNDDFAAVSCLVQNLQLLAWEKGIGMVWKSGEILYNRKLQELMGLNSNERFAALLQIGYPAEIPEAQTRTPAKQLLTELS</sequence>
<evidence type="ECO:0000256" key="4">
    <source>
        <dbReference type="ARBA" id="ARBA00022643"/>
    </source>
</evidence>
<accession>A0ABM6LEH2</accession>
<evidence type="ECO:0000256" key="7">
    <source>
        <dbReference type="ARBA" id="ARBA00023027"/>
    </source>
</evidence>
<proteinExistence type="inferred from homology"/>
<keyword evidence="11" id="KW-1185">Reference proteome</keyword>
<dbReference type="RefSeq" id="WP_006639871.1">
    <property type="nucleotide sequence ID" value="NZ_CABJEH010000007.1"/>
</dbReference>
<dbReference type="InterPro" id="IPR052530">
    <property type="entry name" value="NAD(P)H_nitroreductase"/>
</dbReference>
<evidence type="ECO:0000256" key="3">
    <source>
        <dbReference type="ARBA" id="ARBA00022630"/>
    </source>
</evidence>
<keyword evidence="5 8" id="KW-0521">NADP</keyword>
<dbReference type="GeneID" id="92852005"/>
<protein>
    <recommendedName>
        <fullName evidence="8">Putative NAD(P)H nitroreductase</fullName>
        <ecNumber evidence="8">1.-.-.-</ecNumber>
    </recommendedName>
</protein>
<dbReference type="SUPFAM" id="SSF55469">
    <property type="entry name" value="FMN-dependent nitroreductase-like"/>
    <property type="match status" value="1"/>
</dbReference>
<evidence type="ECO:0000256" key="2">
    <source>
        <dbReference type="ARBA" id="ARBA00007118"/>
    </source>
</evidence>
<reference evidence="10 11" key="1">
    <citation type="submission" date="2017-06" db="EMBL/GenBank/DDBJ databases">
        <title>Genome sequence of Bacillus sonorensis strain SRCM101395.</title>
        <authorList>
            <person name="Cho S.H."/>
        </authorList>
    </citation>
    <scope>NUCLEOTIDE SEQUENCE [LARGE SCALE GENOMIC DNA]</scope>
    <source>
        <strain evidence="10 11">SRCM101395</strain>
    </source>
</reference>
<dbReference type="InterPro" id="IPR000415">
    <property type="entry name" value="Nitroreductase-like"/>
</dbReference>
<name>A0ABM6LEH2_9BACI</name>
<dbReference type="Pfam" id="PF00881">
    <property type="entry name" value="Nitroreductase"/>
    <property type="match status" value="1"/>
</dbReference>
<dbReference type="InterPro" id="IPR029479">
    <property type="entry name" value="Nitroreductase"/>
</dbReference>
<feature type="domain" description="Nitroreductase" evidence="9">
    <location>
        <begin position="16"/>
        <end position="173"/>
    </location>
</feature>
<keyword evidence="3 8" id="KW-0285">Flavoprotein</keyword>
<dbReference type="Proteomes" id="UP000196877">
    <property type="component" value="Chromosome"/>
</dbReference>